<evidence type="ECO:0000256" key="5">
    <source>
        <dbReference type="ARBA" id="ARBA00023163"/>
    </source>
</evidence>
<proteinExistence type="inferred from homology"/>
<evidence type="ECO:0000256" key="1">
    <source>
        <dbReference type="ARBA" id="ARBA00010641"/>
    </source>
</evidence>
<dbReference type="InterPro" id="IPR013325">
    <property type="entry name" value="RNA_pol_sigma_r2"/>
</dbReference>
<dbReference type="InterPro" id="IPR014286">
    <property type="entry name" value="RNA_pol_sigma70_RpoE"/>
</dbReference>
<keyword evidence="10" id="KW-1185">Reference proteome</keyword>
<keyword evidence="5 6" id="KW-0804">Transcription</keyword>
<protein>
    <recommendedName>
        <fullName evidence="6">RNA polymerase sigma factor</fullName>
    </recommendedName>
</protein>
<dbReference type="OrthoDB" id="9780326at2"/>
<evidence type="ECO:0000256" key="4">
    <source>
        <dbReference type="ARBA" id="ARBA00023125"/>
    </source>
</evidence>
<evidence type="ECO:0000259" key="7">
    <source>
        <dbReference type="Pfam" id="PF04542"/>
    </source>
</evidence>
<evidence type="ECO:0000259" key="8">
    <source>
        <dbReference type="Pfam" id="PF08281"/>
    </source>
</evidence>
<dbReference type="AlphaFoldDB" id="A0A3M0A935"/>
<dbReference type="SUPFAM" id="SSF88659">
    <property type="entry name" value="Sigma3 and sigma4 domains of RNA polymerase sigma factors"/>
    <property type="match status" value="1"/>
</dbReference>
<dbReference type="NCBIfam" id="TIGR02939">
    <property type="entry name" value="RpoE_Sigma70"/>
    <property type="match status" value="1"/>
</dbReference>
<dbReference type="InterPro" id="IPR007627">
    <property type="entry name" value="RNA_pol_sigma70_r2"/>
</dbReference>
<comment type="similarity">
    <text evidence="1 6">Belongs to the sigma-70 factor family. ECF subfamily.</text>
</comment>
<dbReference type="EMBL" id="REFJ01000004">
    <property type="protein sequence ID" value="RMA79328.1"/>
    <property type="molecule type" value="Genomic_DNA"/>
</dbReference>
<dbReference type="Gene3D" id="1.10.1740.10">
    <property type="match status" value="1"/>
</dbReference>
<keyword evidence="2 6" id="KW-0805">Transcription regulation</keyword>
<dbReference type="RefSeq" id="WP_121877088.1">
    <property type="nucleotide sequence ID" value="NZ_REFJ01000004.1"/>
</dbReference>
<keyword evidence="4 6" id="KW-0238">DNA-binding</keyword>
<dbReference type="Gene3D" id="1.10.10.10">
    <property type="entry name" value="Winged helix-like DNA-binding domain superfamily/Winged helix DNA-binding domain"/>
    <property type="match status" value="1"/>
</dbReference>
<dbReference type="PANTHER" id="PTHR43133">
    <property type="entry name" value="RNA POLYMERASE ECF-TYPE SIGMA FACTO"/>
    <property type="match status" value="1"/>
</dbReference>
<dbReference type="Pfam" id="PF08281">
    <property type="entry name" value="Sigma70_r4_2"/>
    <property type="match status" value="1"/>
</dbReference>
<organism evidence="9 10">
    <name type="scientific">Umboniibacter marinipuniceus</name>
    <dbReference type="NCBI Taxonomy" id="569599"/>
    <lineage>
        <taxon>Bacteria</taxon>
        <taxon>Pseudomonadati</taxon>
        <taxon>Pseudomonadota</taxon>
        <taxon>Gammaproteobacteria</taxon>
        <taxon>Cellvibrionales</taxon>
        <taxon>Cellvibrionaceae</taxon>
        <taxon>Umboniibacter</taxon>
    </lineage>
</organism>
<evidence type="ECO:0000313" key="10">
    <source>
        <dbReference type="Proteomes" id="UP000267187"/>
    </source>
</evidence>
<reference evidence="9 10" key="1">
    <citation type="submission" date="2018-10" db="EMBL/GenBank/DDBJ databases">
        <title>Genomic Encyclopedia of Type Strains, Phase IV (KMG-IV): sequencing the most valuable type-strain genomes for metagenomic binning, comparative biology and taxonomic classification.</title>
        <authorList>
            <person name="Goeker M."/>
        </authorList>
    </citation>
    <scope>NUCLEOTIDE SEQUENCE [LARGE SCALE GENOMIC DNA]</scope>
    <source>
        <strain evidence="9 10">DSM 25080</strain>
    </source>
</reference>
<dbReference type="InterPro" id="IPR036388">
    <property type="entry name" value="WH-like_DNA-bd_sf"/>
</dbReference>
<evidence type="ECO:0000256" key="2">
    <source>
        <dbReference type="ARBA" id="ARBA00023015"/>
    </source>
</evidence>
<dbReference type="NCBIfam" id="TIGR02937">
    <property type="entry name" value="sigma70-ECF"/>
    <property type="match status" value="1"/>
</dbReference>
<dbReference type="GO" id="GO:0006352">
    <property type="term" value="P:DNA-templated transcription initiation"/>
    <property type="evidence" value="ECO:0007669"/>
    <property type="project" value="InterPro"/>
</dbReference>
<feature type="domain" description="RNA polymerase sigma-70 region 2" evidence="7">
    <location>
        <begin position="30"/>
        <end position="98"/>
    </location>
</feature>
<dbReference type="GO" id="GO:0016987">
    <property type="term" value="F:sigma factor activity"/>
    <property type="evidence" value="ECO:0007669"/>
    <property type="project" value="UniProtKB-KW"/>
</dbReference>
<dbReference type="SUPFAM" id="SSF88946">
    <property type="entry name" value="Sigma2 domain of RNA polymerase sigma factors"/>
    <property type="match status" value="1"/>
</dbReference>
<feature type="domain" description="RNA polymerase sigma factor 70 region 4 type 2" evidence="8">
    <location>
        <begin position="134"/>
        <end position="184"/>
    </location>
</feature>
<dbReference type="InterPro" id="IPR039425">
    <property type="entry name" value="RNA_pol_sigma-70-like"/>
</dbReference>
<dbReference type="GO" id="GO:0003677">
    <property type="term" value="F:DNA binding"/>
    <property type="evidence" value="ECO:0007669"/>
    <property type="project" value="UniProtKB-KW"/>
</dbReference>
<gene>
    <name evidence="9" type="ORF">DFR27_1768</name>
</gene>
<evidence type="ECO:0000313" key="9">
    <source>
        <dbReference type="EMBL" id="RMA79328.1"/>
    </source>
</evidence>
<sequence length="206" mass="22985">MSESQLASKNADLLLVERVKKGDKRAFDLLVLKYQHRVVVVISRFVSDRDAALDVAQDTFVRAWRAIDKFRGDSAFYTWLYRIAANTAKNWLVAQSRRPTMDVDIDDTESPELMELSDASTPEAVTNSDQLAAAIVAAIDDLPAELGSAIRLRELEGLSYDEIAESLGCPVGTVRSRIFRAREAVNEAIKPYLSEIKSTPSSRRHV</sequence>
<dbReference type="Pfam" id="PF04542">
    <property type="entry name" value="Sigma70_r2"/>
    <property type="match status" value="1"/>
</dbReference>
<dbReference type="Proteomes" id="UP000267187">
    <property type="component" value="Unassembled WGS sequence"/>
</dbReference>
<dbReference type="InterPro" id="IPR013249">
    <property type="entry name" value="RNA_pol_sigma70_r4_t2"/>
</dbReference>
<dbReference type="InterPro" id="IPR013324">
    <property type="entry name" value="RNA_pol_sigma_r3/r4-like"/>
</dbReference>
<keyword evidence="3 6" id="KW-0731">Sigma factor</keyword>
<dbReference type="PANTHER" id="PTHR43133:SF53">
    <property type="entry name" value="ECF RNA POLYMERASE SIGMA-E FACTOR"/>
    <property type="match status" value="1"/>
</dbReference>
<evidence type="ECO:0000256" key="3">
    <source>
        <dbReference type="ARBA" id="ARBA00023082"/>
    </source>
</evidence>
<dbReference type="FunFam" id="1.10.1740.10:FF:000001">
    <property type="entry name" value="RNA polymerase sigma factor"/>
    <property type="match status" value="1"/>
</dbReference>
<dbReference type="PROSITE" id="PS01063">
    <property type="entry name" value="SIGMA70_ECF"/>
    <property type="match status" value="1"/>
</dbReference>
<name>A0A3M0A935_9GAMM</name>
<dbReference type="InterPro" id="IPR014284">
    <property type="entry name" value="RNA_pol_sigma-70_dom"/>
</dbReference>
<comment type="caution">
    <text evidence="9">The sequence shown here is derived from an EMBL/GenBank/DDBJ whole genome shotgun (WGS) entry which is preliminary data.</text>
</comment>
<evidence type="ECO:0000256" key="6">
    <source>
        <dbReference type="RuleBase" id="RU000716"/>
    </source>
</evidence>
<dbReference type="CDD" id="cd06171">
    <property type="entry name" value="Sigma70_r4"/>
    <property type="match status" value="1"/>
</dbReference>
<dbReference type="InterPro" id="IPR000838">
    <property type="entry name" value="RNA_pol_sigma70_ECF_CS"/>
</dbReference>
<accession>A0A3M0A935</accession>